<feature type="chain" id="PRO_5013030216" evidence="5">
    <location>
        <begin position="28"/>
        <end position="237"/>
    </location>
</feature>
<dbReference type="PROSITE" id="PS51935">
    <property type="entry name" value="NLPC_P60"/>
    <property type="match status" value="1"/>
</dbReference>
<dbReference type="GO" id="GO:0008234">
    <property type="term" value="F:cysteine-type peptidase activity"/>
    <property type="evidence" value="ECO:0007669"/>
    <property type="project" value="UniProtKB-KW"/>
</dbReference>
<dbReference type="InterPro" id="IPR002477">
    <property type="entry name" value="Peptidoglycan-bd-like"/>
</dbReference>
<dbReference type="EC" id="3.4.-.-" evidence="7"/>
<gene>
    <name evidence="7" type="primary">lytF</name>
    <name evidence="7" type="ORF">KL86SPO_30704</name>
</gene>
<accession>A0A212LSS1</accession>
<comment type="similarity">
    <text evidence="1">Belongs to the peptidase C40 family.</text>
</comment>
<dbReference type="EMBL" id="FMJE01000003">
    <property type="protein sequence ID" value="SCM80526.1"/>
    <property type="molecule type" value="Genomic_DNA"/>
</dbReference>
<dbReference type="GO" id="GO:0006508">
    <property type="term" value="P:proteolysis"/>
    <property type="evidence" value="ECO:0007669"/>
    <property type="project" value="UniProtKB-KW"/>
</dbReference>
<dbReference type="InterPro" id="IPR051202">
    <property type="entry name" value="Peptidase_C40"/>
</dbReference>
<dbReference type="Gene3D" id="3.90.1720.10">
    <property type="entry name" value="endopeptidase domain like (from Nostoc punctiforme)"/>
    <property type="match status" value="1"/>
</dbReference>
<protein>
    <submittedName>
        <fullName evidence="7">Peptidoglycan endopeptidase LytF</fullName>
        <ecNumber evidence="7">3.4.-.-</ecNumber>
    </submittedName>
</protein>
<dbReference type="SUPFAM" id="SSF47090">
    <property type="entry name" value="PGBD-like"/>
    <property type="match status" value="1"/>
</dbReference>
<name>A0A212LSS1_9FIRM</name>
<evidence type="ECO:0000256" key="5">
    <source>
        <dbReference type="SAM" id="SignalP"/>
    </source>
</evidence>
<evidence type="ECO:0000256" key="2">
    <source>
        <dbReference type="ARBA" id="ARBA00022670"/>
    </source>
</evidence>
<feature type="signal peptide" evidence="5">
    <location>
        <begin position="1"/>
        <end position="27"/>
    </location>
</feature>
<keyword evidence="2" id="KW-0645">Protease</keyword>
<dbReference type="InterPro" id="IPR036365">
    <property type="entry name" value="PGBD-like_sf"/>
</dbReference>
<dbReference type="RefSeq" id="WP_288183884.1">
    <property type="nucleotide sequence ID" value="NZ_LT608335.1"/>
</dbReference>
<keyword evidence="3 7" id="KW-0378">Hydrolase</keyword>
<evidence type="ECO:0000256" key="3">
    <source>
        <dbReference type="ARBA" id="ARBA00022801"/>
    </source>
</evidence>
<proteinExistence type="inferred from homology"/>
<organism evidence="7">
    <name type="scientific">uncultured Sporomusa sp</name>
    <dbReference type="NCBI Taxonomy" id="307249"/>
    <lineage>
        <taxon>Bacteria</taxon>
        <taxon>Bacillati</taxon>
        <taxon>Bacillota</taxon>
        <taxon>Negativicutes</taxon>
        <taxon>Selenomonadales</taxon>
        <taxon>Sporomusaceae</taxon>
        <taxon>Sporomusa</taxon>
        <taxon>environmental samples</taxon>
    </lineage>
</organism>
<feature type="domain" description="NlpC/P60" evidence="6">
    <location>
        <begin position="113"/>
        <end position="235"/>
    </location>
</feature>
<dbReference type="InterPro" id="IPR000064">
    <property type="entry name" value="NLP_P60_dom"/>
</dbReference>
<evidence type="ECO:0000313" key="7">
    <source>
        <dbReference type="EMBL" id="SCM80526.1"/>
    </source>
</evidence>
<sequence length="237" mass="25765">MNLVKTIFLVLSCAFFLLATPGNIAQASGQDLPVLQQGDTNDAIYTLQAELKKIGFYQYNVDGNFGSLTKLAVMQFQQTVGIEDDGVVGSETWLALQNYLGNNHAASRGQFGRNTGQQIAGLAQQFLGVPYVWAGSAPTGFDCSGFVYYIYSRYGISLPRMADEQYNIGHRVPLNAIQPGDLVFYSTYIPGPSHVGIYVGNGQFIHASSGAGEVTLTAMSKPYYQARFLGAFRVVNK</sequence>
<dbReference type="Pfam" id="PF01471">
    <property type="entry name" value="PG_binding_1"/>
    <property type="match status" value="1"/>
</dbReference>
<dbReference type="PANTHER" id="PTHR47053">
    <property type="entry name" value="MUREIN DD-ENDOPEPTIDASE MEPH-RELATED"/>
    <property type="match status" value="1"/>
</dbReference>
<dbReference type="Pfam" id="PF00877">
    <property type="entry name" value="NLPC_P60"/>
    <property type="match status" value="1"/>
</dbReference>
<dbReference type="AlphaFoldDB" id="A0A212LSS1"/>
<evidence type="ECO:0000259" key="6">
    <source>
        <dbReference type="PROSITE" id="PS51935"/>
    </source>
</evidence>
<evidence type="ECO:0000256" key="4">
    <source>
        <dbReference type="ARBA" id="ARBA00022807"/>
    </source>
</evidence>
<evidence type="ECO:0000256" key="1">
    <source>
        <dbReference type="ARBA" id="ARBA00007074"/>
    </source>
</evidence>
<reference evidence="7" key="1">
    <citation type="submission" date="2016-08" db="EMBL/GenBank/DDBJ databases">
        <authorList>
            <person name="Seilhamer J.J."/>
        </authorList>
    </citation>
    <scope>NUCLEOTIDE SEQUENCE</scope>
    <source>
        <strain evidence="7">86</strain>
    </source>
</reference>
<dbReference type="InterPro" id="IPR038765">
    <property type="entry name" value="Papain-like_cys_pep_sf"/>
</dbReference>
<dbReference type="InterPro" id="IPR036366">
    <property type="entry name" value="PGBDSf"/>
</dbReference>
<dbReference type="SUPFAM" id="SSF54001">
    <property type="entry name" value="Cysteine proteinases"/>
    <property type="match status" value="1"/>
</dbReference>
<dbReference type="PANTHER" id="PTHR47053:SF1">
    <property type="entry name" value="MUREIN DD-ENDOPEPTIDASE MEPH-RELATED"/>
    <property type="match status" value="1"/>
</dbReference>
<keyword evidence="4" id="KW-0788">Thiol protease</keyword>
<dbReference type="Gene3D" id="1.10.101.10">
    <property type="entry name" value="PGBD-like superfamily/PGBD"/>
    <property type="match status" value="1"/>
</dbReference>
<keyword evidence="5" id="KW-0732">Signal</keyword>